<organism evidence="1 2">
    <name type="scientific">Linum trigynum</name>
    <dbReference type="NCBI Taxonomy" id="586398"/>
    <lineage>
        <taxon>Eukaryota</taxon>
        <taxon>Viridiplantae</taxon>
        <taxon>Streptophyta</taxon>
        <taxon>Embryophyta</taxon>
        <taxon>Tracheophyta</taxon>
        <taxon>Spermatophyta</taxon>
        <taxon>Magnoliopsida</taxon>
        <taxon>eudicotyledons</taxon>
        <taxon>Gunneridae</taxon>
        <taxon>Pentapetalae</taxon>
        <taxon>rosids</taxon>
        <taxon>fabids</taxon>
        <taxon>Malpighiales</taxon>
        <taxon>Linaceae</taxon>
        <taxon>Linum</taxon>
    </lineage>
</organism>
<protein>
    <submittedName>
        <fullName evidence="1">Uncharacterized protein</fullName>
    </submittedName>
</protein>
<dbReference type="Proteomes" id="UP001497516">
    <property type="component" value="Chromosome 6"/>
</dbReference>
<gene>
    <name evidence="1" type="ORF">LTRI10_LOCUS36174</name>
</gene>
<accession>A0AAV2FCN9</accession>
<dbReference type="AlphaFoldDB" id="A0AAV2FCN9"/>
<proteinExistence type="predicted"/>
<dbReference type="EMBL" id="OZ034819">
    <property type="protein sequence ID" value="CAL1395769.1"/>
    <property type="molecule type" value="Genomic_DNA"/>
</dbReference>
<evidence type="ECO:0000313" key="1">
    <source>
        <dbReference type="EMBL" id="CAL1395769.1"/>
    </source>
</evidence>
<reference evidence="1 2" key="1">
    <citation type="submission" date="2024-04" db="EMBL/GenBank/DDBJ databases">
        <authorList>
            <person name="Fracassetti M."/>
        </authorList>
    </citation>
    <scope>NUCLEOTIDE SEQUENCE [LARGE SCALE GENOMIC DNA]</scope>
</reference>
<sequence length="116" mass="12364">MLPLPLFHLSILATSSTFYHHQTLSPILAYLLSPSISLRLPSLASLLSPSISASTTRFAYPPPPPPLSPSSVSLSLREESAEDEICLMLASALYSAFNYNSAASSLIRAPKTGTTT</sequence>
<name>A0AAV2FCN9_9ROSI</name>
<keyword evidence="2" id="KW-1185">Reference proteome</keyword>
<evidence type="ECO:0000313" key="2">
    <source>
        <dbReference type="Proteomes" id="UP001497516"/>
    </source>
</evidence>